<comment type="subcellular location">
    <subcellularLocation>
        <location evidence="12">Endomembrane system</location>
        <topology evidence="12">Single-pass membrane protein</topology>
    </subcellularLocation>
    <subcellularLocation>
        <location evidence="2">Membrane</location>
        <topology evidence="2">Single-pass type II membrane protein</topology>
    </subcellularLocation>
</comment>
<comment type="pathway">
    <text evidence="3">Glycan metabolism; heparin biosynthesis.</text>
</comment>
<dbReference type="InterPro" id="IPR010598">
    <property type="entry name" value="C5-epim_C"/>
</dbReference>
<dbReference type="GO" id="GO:0015012">
    <property type="term" value="P:heparan sulfate proteoglycan biosynthetic process"/>
    <property type="evidence" value="ECO:0007669"/>
    <property type="project" value="InterPro"/>
</dbReference>
<dbReference type="GO" id="GO:0005794">
    <property type="term" value="C:Golgi apparatus"/>
    <property type="evidence" value="ECO:0007669"/>
    <property type="project" value="TreeGrafter"/>
</dbReference>
<evidence type="ECO:0000256" key="4">
    <source>
        <dbReference type="ARBA" id="ARBA00005093"/>
    </source>
</evidence>
<evidence type="ECO:0000256" key="10">
    <source>
        <dbReference type="ARBA" id="ARBA00023136"/>
    </source>
</evidence>
<comment type="similarity">
    <text evidence="5">Belongs to the D-glucuronyl C5-epimerase family.</text>
</comment>
<evidence type="ECO:0000256" key="8">
    <source>
        <dbReference type="ARBA" id="ARBA00022968"/>
    </source>
</evidence>
<evidence type="ECO:0000256" key="9">
    <source>
        <dbReference type="ARBA" id="ARBA00022989"/>
    </source>
</evidence>
<dbReference type="WBParaSite" id="maker-PairedContig_368-snap-gene-1.35-mRNA-1">
    <property type="protein sequence ID" value="maker-PairedContig_368-snap-gene-1.35-mRNA-1"/>
    <property type="gene ID" value="maker-PairedContig_368-snap-gene-1.35"/>
</dbReference>
<dbReference type="InterPro" id="IPR059154">
    <property type="entry name" value="Glce_b_sandwich"/>
</dbReference>
<dbReference type="STRING" id="6293.A0A1I8EPA0"/>
<evidence type="ECO:0000256" key="7">
    <source>
        <dbReference type="ARBA" id="ARBA00022692"/>
    </source>
</evidence>
<dbReference type="UniPathway" id="UPA00862"/>
<feature type="domain" description="D-glucuronyl C5-epimerase C-terminal" evidence="13">
    <location>
        <begin position="387"/>
        <end position="577"/>
    </location>
</feature>
<keyword evidence="10" id="KW-0472">Membrane</keyword>
<keyword evidence="9" id="KW-1133">Transmembrane helix</keyword>
<comment type="pathway">
    <text evidence="4">Glycan metabolism; heparan sulfate biosynthesis.</text>
</comment>
<dbReference type="EC" id="5.1.3.17" evidence="6"/>
<dbReference type="GO" id="GO:0030210">
    <property type="term" value="P:heparin proteoglycan biosynthetic process"/>
    <property type="evidence" value="ECO:0007669"/>
    <property type="project" value="UniProtKB-UniPathway"/>
</dbReference>
<proteinExistence type="inferred from homology"/>
<evidence type="ECO:0000256" key="3">
    <source>
        <dbReference type="ARBA" id="ARBA00004841"/>
    </source>
</evidence>
<protein>
    <recommendedName>
        <fullName evidence="6">heparosan-N-sulfate-glucuronate 5-epimerase</fullName>
        <ecNumber evidence="6">5.1.3.17</ecNumber>
    </recommendedName>
</protein>
<evidence type="ECO:0000256" key="2">
    <source>
        <dbReference type="ARBA" id="ARBA00004606"/>
    </source>
</evidence>
<keyword evidence="7" id="KW-0812">Transmembrane</keyword>
<dbReference type="AlphaFoldDB" id="A0A1I8EPA0"/>
<dbReference type="GO" id="GO:0047464">
    <property type="term" value="F:heparosan-N-sulfate-glucuronate 5-epimerase activity"/>
    <property type="evidence" value="ECO:0007669"/>
    <property type="project" value="UniProtKB-EC"/>
</dbReference>
<dbReference type="Pfam" id="PF06662">
    <property type="entry name" value="C5-epim_C"/>
    <property type="match status" value="1"/>
</dbReference>
<sequence length="588" mass="67055">MIRFKLRHIITILLAVFALLVLWIVQLSRKTVSSETLQSCCTSVNEEIGSRSSTLKEIPCTVDNEKTYQCYEEEFTNEVYFPFNAFLKKHFDVSGMISKESNLVARHFEWSTSHARVRFPDFNNYNYHGAFGHFASYSVETRDRVRCISAQYGVPLSTQWSAVPYFYPIQIAQYALQHYSRFQTAPSSIVFAKGTTAEEWNDDTLDGNGFKLGFDKEANSTRVEINSVDHGVSLVLDGDPAFSVLSFFWLADVDGSFTISLKLVYSQKIILLHYIHNDDEQCVSHNKKTSKVEYNYSLGAEPNPKEWRWICRDLLVDAGRALASTSKKRETILLHPGILLFFLFLIRDIILDSITFRGHSVIRSFEQRSSAHLEHFLVAADWLTSNQDEHGGWSVPVERSIADKRLILPAGWYSAMAQGHALSVLTRAYVVTNDMKYLQVAKRALQLFKIKASKGGVLNELFGHPWFEEYPTTPGTFVLNGFLYSLIGLYDFAQVSNSQDGDNDSAALFSTGLESLRIFLPLFDTGSGTFYDLRHLGLKTAPNLARWDYHSVHIYLLKWLYIITKDEFFNVTANRWVSYAAGHRAKHN</sequence>
<evidence type="ECO:0000256" key="12">
    <source>
        <dbReference type="ARBA" id="ARBA00037847"/>
    </source>
</evidence>
<evidence type="ECO:0000259" key="13">
    <source>
        <dbReference type="Pfam" id="PF06662"/>
    </source>
</evidence>
<name>A0A1I8EPA0_WUCBA</name>
<evidence type="ECO:0000256" key="5">
    <source>
        <dbReference type="ARBA" id="ARBA00005584"/>
    </source>
</evidence>
<evidence type="ECO:0000256" key="11">
    <source>
        <dbReference type="ARBA" id="ARBA00023235"/>
    </source>
</evidence>
<accession>A0A1I8EPA0</accession>
<evidence type="ECO:0000256" key="1">
    <source>
        <dbReference type="ARBA" id="ARBA00000434"/>
    </source>
</evidence>
<evidence type="ECO:0000256" key="6">
    <source>
        <dbReference type="ARBA" id="ARBA00012087"/>
    </source>
</evidence>
<evidence type="ECO:0000313" key="15">
    <source>
        <dbReference type="WBParaSite" id="maker-PairedContig_368-snap-gene-1.35-mRNA-1"/>
    </source>
</evidence>
<comment type="catalytic activity">
    <reaction evidence="1">
        <text>[heparosan-N-sulfate](n) = [heparan-N-sulfate](n)</text>
        <dbReference type="Rhea" id="RHEA:20197"/>
        <dbReference type="Rhea" id="RHEA-COMP:9556"/>
        <dbReference type="Rhea" id="RHEA-COMP:9557"/>
        <dbReference type="ChEBI" id="CHEBI:58041"/>
        <dbReference type="ChEBI" id="CHEBI:58287"/>
        <dbReference type="EC" id="5.1.3.17"/>
    </reaction>
</comment>
<reference evidence="15" key="1">
    <citation type="submission" date="2016-11" db="UniProtKB">
        <authorList>
            <consortium name="WormBaseParasite"/>
        </authorList>
    </citation>
    <scope>IDENTIFICATION</scope>
    <source>
        <strain evidence="15">pt0022</strain>
    </source>
</reference>
<keyword evidence="8" id="KW-0735">Signal-anchor</keyword>
<dbReference type="Pfam" id="PF21174">
    <property type="entry name" value="Glce_b_sandwich"/>
    <property type="match status" value="1"/>
</dbReference>
<feature type="domain" description="D-glucuronyl C5-epimerase beta-sandwich" evidence="14">
    <location>
        <begin position="227"/>
        <end position="330"/>
    </location>
</feature>
<evidence type="ECO:0000259" key="14">
    <source>
        <dbReference type="Pfam" id="PF21174"/>
    </source>
</evidence>
<dbReference type="PANTHER" id="PTHR13174">
    <property type="entry name" value="D-GLUCURONYL C5-EPIMERASE"/>
    <property type="match status" value="1"/>
</dbReference>
<keyword evidence="11" id="KW-0413">Isomerase</keyword>
<dbReference type="InterPro" id="IPR039721">
    <property type="entry name" value="C5-epimerase"/>
</dbReference>
<organism evidence="15">
    <name type="scientific">Wuchereria bancrofti</name>
    <dbReference type="NCBI Taxonomy" id="6293"/>
    <lineage>
        <taxon>Eukaryota</taxon>
        <taxon>Metazoa</taxon>
        <taxon>Ecdysozoa</taxon>
        <taxon>Nematoda</taxon>
        <taxon>Chromadorea</taxon>
        <taxon>Rhabditida</taxon>
        <taxon>Spirurina</taxon>
        <taxon>Spiruromorpha</taxon>
        <taxon>Filarioidea</taxon>
        <taxon>Onchocercidae</taxon>
        <taxon>Wuchereria</taxon>
    </lineage>
</organism>
<dbReference type="PANTHER" id="PTHR13174:SF3">
    <property type="entry name" value="D-GLUCURONYL C5-EPIMERASE"/>
    <property type="match status" value="1"/>
</dbReference>